<dbReference type="PANTHER" id="PTHR14392:SF3">
    <property type="entry name" value="PROTEIN NIBAN 1"/>
    <property type="match status" value="1"/>
</dbReference>
<accession>A0A6P6PMX0</accession>
<dbReference type="OrthoDB" id="9010513at2759"/>
<evidence type="ECO:0000256" key="2">
    <source>
        <dbReference type="SAM" id="MobiDB-lite"/>
    </source>
</evidence>
<feature type="domain" description="Niban 1/2/3" evidence="3">
    <location>
        <begin position="334"/>
        <end position="497"/>
    </location>
</feature>
<dbReference type="InterPro" id="IPR059060">
    <property type="entry name" value="Niban_1/2/3_dom"/>
</dbReference>
<evidence type="ECO:0000256" key="1">
    <source>
        <dbReference type="ARBA" id="ARBA00010251"/>
    </source>
</evidence>
<dbReference type="Pfam" id="PF26086">
    <property type="entry name" value="Niban2"/>
    <property type="match status" value="1"/>
</dbReference>
<feature type="region of interest" description="Disordered" evidence="2">
    <location>
        <begin position="686"/>
        <end position="705"/>
    </location>
</feature>
<dbReference type="KEGG" id="caua:113102962"/>
<feature type="compositionally biased region" description="Acidic residues" evidence="2">
    <location>
        <begin position="725"/>
        <end position="741"/>
    </location>
</feature>
<feature type="compositionally biased region" description="Polar residues" evidence="2">
    <location>
        <begin position="688"/>
        <end position="704"/>
    </location>
</feature>
<dbReference type="Pfam" id="PF26089">
    <property type="entry name" value="PH_Niban2"/>
    <property type="match status" value="1"/>
</dbReference>
<dbReference type="InterPro" id="IPR026088">
    <property type="entry name" value="Niban-like"/>
</dbReference>
<sequence length="847" mass="96583">MGSASSLLDENKSNYIKGQVDEKFKEFAPIYRKQYSLAYLSQIQNELEQRKEEQTHLLKQRASPEPGKVLYEEHVLCFYGSRKWKDRYIVVRANYVLECYESYKRFLKGSPPQHRLMPTGGTILTTEEKYMEMINQCCPCTNNSQDDFAPRVADMPGEFPVYLRLPYRRDFYFCFRDEDAQVDFISILSDCVRHQNKDFLKKKTCEVKAFLKAIQLYRQEKSQYESWDMLIGSDMRGLANLFMEDLMHFLEKELEPCLKSKRADKRRVWFATVEATYFLLQEHLFGRMKTLKQQCQEMVKQQDGLMRSHMDQITSSRAFLESKLRAMVTEPATKYCTEQVQPFLPAILEEVMGPISQGFTEARDLSESMMEQLCQDFQDVEQKEELRQALFKMSRANFQSSYEKVNGLADHVQELQQTFNYCIKGLVDSTQTELKQLMENTEYTFELLVRKALEDPSASLSMAMLKASNRVLKQFDYDSSTVRKRILQEALINITLPSIKKHLAPSFKEELPKFEQYIFADYTNFINVENVYEDIIQEILEKDVSMVVKEAASKKKFNLFSESRYNFSVSSLSFTPPGSAPSSPGHLNTSSSLRTPMPPSPLLGNPLTANQSVTVHASERGALNQALPIMGKINKGENKTLSDDVFVTDETSTLETSAVTKPELTTNAMEALFSSTPIIKVTEAGKSAGSSNLPTGDDATSSDFANEPTVVVNPICMKTSGSTDEPVETEDNSEEMTEDSSNDSVRIKPLIHVESTYPNSVCLSIQDAEDRDIYKEITGKQIMDLSEKASESQSLPNLEDEPRPLDCVKEIRDLVVEVIEIEDVVQTSKDNGEKAQVQMFDEQDAVV</sequence>
<keyword evidence="4" id="KW-1185">Reference proteome</keyword>
<dbReference type="GeneID" id="113102962"/>
<dbReference type="Proteomes" id="UP000515129">
    <property type="component" value="Unplaced"/>
</dbReference>
<name>A0A6P6PMX0_CARAU</name>
<proteinExistence type="inferred from homology"/>
<evidence type="ECO:0000259" key="3">
    <source>
        <dbReference type="Pfam" id="PF26086"/>
    </source>
</evidence>
<dbReference type="AlphaFoldDB" id="A0A6P6PMX0"/>
<reference evidence="5" key="1">
    <citation type="submission" date="2025-08" db="UniProtKB">
        <authorList>
            <consortium name="RefSeq"/>
        </authorList>
    </citation>
    <scope>IDENTIFICATION</scope>
    <source>
        <strain evidence="5">Wakin</strain>
        <tissue evidence="5">Muscle</tissue>
    </source>
</reference>
<evidence type="ECO:0000313" key="5">
    <source>
        <dbReference type="RefSeq" id="XP_026121680.1"/>
    </source>
</evidence>
<dbReference type="CDD" id="cd23949">
    <property type="entry name" value="Niban-like"/>
    <property type="match status" value="1"/>
</dbReference>
<feature type="compositionally biased region" description="Polar residues" evidence="2">
    <location>
        <begin position="577"/>
        <end position="594"/>
    </location>
</feature>
<dbReference type="RefSeq" id="XP_026121680.1">
    <property type="nucleotide sequence ID" value="XM_026265895.1"/>
</dbReference>
<gene>
    <name evidence="5" type="primary">LOC113102962</name>
</gene>
<feature type="region of interest" description="Disordered" evidence="2">
    <location>
        <begin position="716"/>
        <end position="743"/>
    </location>
</feature>
<dbReference type="PANTHER" id="PTHR14392">
    <property type="entry name" value="NIBAN FAMILY MEMBER"/>
    <property type="match status" value="1"/>
</dbReference>
<protein>
    <submittedName>
        <fullName evidence="5">Protein Niban-like</fullName>
    </submittedName>
</protein>
<organism evidence="4 5">
    <name type="scientific">Carassius auratus</name>
    <name type="common">Goldfish</name>
    <dbReference type="NCBI Taxonomy" id="7957"/>
    <lineage>
        <taxon>Eukaryota</taxon>
        <taxon>Metazoa</taxon>
        <taxon>Chordata</taxon>
        <taxon>Craniata</taxon>
        <taxon>Vertebrata</taxon>
        <taxon>Euteleostomi</taxon>
        <taxon>Actinopterygii</taxon>
        <taxon>Neopterygii</taxon>
        <taxon>Teleostei</taxon>
        <taxon>Ostariophysi</taxon>
        <taxon>Cypriniformes</taxon>
        <taxon>Cyprinidae</taxon>
        <taxon>Cyprininae</taxon>
        <taxon>Carassius</taxon>
    </lineage>
</organism>
<feature type="region of interest" description="Disordered" evidence="2">
    <location>
        <begin position="577"/>
        <end position="608"/>
    </location>
</feature>
<evidence type="ECO:0000313" key="4">
    <source>
        <dbReference type="Proteomes" id="UP000515129"/>
    </source>
</evidence>
<comment type="similarity">
    <text evidence="1">Belongs to the Niban family.</text>
</comment>